<gene>
    <name evidence="3" type="ORF">EXIGLDRAFT_722276</name>
</gene>
<evidence type="ECO:0000313" key="4">
    <source>
        <dbReference type="Proteomes" id="UP000077266"/>
    </source>
</evidence>
<dbReference type="Pfam" id="PF20415">
    <property type="entry name" value="DUF6699"/>
    <property type="match status" value="1"/>
</dbReference>
<evidence type="ECO:0000259" key="2">
    <source>
        <dbReference type="Pfam" id="PF20415"/>
    </source>
</evidence>
<dbReference type="InParanoid" id="A0A165N4V2"/>
<feature type="domain" description="DUF6699" evidence="2">
    <location>
        <begin position="118"/>
        <end position="238"/>
    </location>
</feature>
<sequence length="268" mass="30139">MTATTYLSTPCPRASPYTAYSHAPPPYNQYPPYDSYDTTSRLLRSCGNTTANVSPWSNTRSPALNRQASPPYPIPASSPVPRQRTTSPQSFSAFLRRGKKKPDAGSLHPLLGMKPPPLLFDVRFPDTRLEVSRQWAHATHGLEYATHSRATYLRIVFDDCPWTIDVRGVAGAPVTPADVFRHLYLGLAQPMSNTEWSLADDTRRRAIIKANTKRTGAAAVQDVRRVDWLGKRSLFSSMRMCTSTERRWLSTDDYDGEVWVVSFENNQT</sequence>
<name>A0A165N4V2_EXIGL</name>
<accession>A0A165N4V2</accession>
<keyword evidence="4" id="KW-1185">Reference proteome</keyword>
<dbReference type="STRING" id="1314781.A0A165N4V2"/>
<evidence type="ECO:0000313" key="3">
    <source>
        <dbReference type="EMBL" id="KZW00212.1"/>
    </source>
</evidence>
<dbReference type="OrthoDB" id="21474at2759"/>
<feature type="region of interest" description="Disordered" evidence="1">
    <location>
        <begin position="50"/>
        <end position="89"/>
    </location>
</feature>
<organism evidence="3 4">
    <name type="scientific">Exidia glandulosa HHB12029</name>
    <dbReference type="NCBI Taxonomy" id="1314781"/>
    <lineage>
        <taxon>Eukaryota</taxon>
        <taxon>Fungi</taxon>
        <taxon>Dikarya</taxon>
        <taxon>Basidiomycota</taxon>
        <taxon>Agaricomycotina</taxon>
        <taxon>Agaricomycetes</taxon>
        <taxon>Auriculariales</taxon>
        <taxon>Exidiaceae</taxon>
        <taxon>Exidia</taxon>
    </lineage>
</organism>
<evidence type="ECO:0000256" key="1">
    <source>
        <dbReference type="SAM" id="MobiDB-lite"/>
    </source>
</evidence>
<proteinExistence type="predicted"/>
<protein>
    <recommendedName>
        <fullName evidence="2">DUF6699 domain-containing protein</fullName>
    </recommendedName>
</protein>
<dbReference type="InterPro" id="IPR046522">
    <property type="entry name" value="DUF6699"/>
</dbReference>
<dbReference type="AlphaFoldDB" id="A0A165N4V2"/>
<reference evidence="3 4" key="1">
    <citation type="journal article" date="2016" name="Mol. Biol. Evol.">
        <title>Comparative Genomics of Early-Diverging Mushroom-Forming Fungi Provides Insights into the Origins of Lignocellulose Decay Capabilities.</title>
        <authorList>
            <person name="Nagy L.G."/>
            <person name="Riley R."/>
            <person name="Tritt A."/>
            <person name="Adam C."/>
            <person name="Daum C."/>
            <person name="Floudas D."/>
            <person name="Sun H."/>
            <person name="Yadav J.S."/>
            <person name="Pangilinan J."/>
            <person name="Larsson K.H."/>
            <person name="Matsuura K."/>
            <person name="Barry K."/>
            <person name="Labutti K."/>
            <person name="Kuo R."/>
            <person name="Ohm R.A."/>
            <person name="Bhattacharya S.S."/>
            <person name="Shirouzu T."/>
            <person name="Yoshinaga Y."/>
            <person name="Martin F.M."/>
            <person name="Grigoriev I.V."/>
            <person name="Hibbett D.S."/>
        </authorList>
    </citation>
    <scope>NUCLEOTIDE SEQUENCE [LARGE SCALE GENOMIC DNA]</scope>
    <source>
        <strain evidence="3 4">HHB12029</strain>
    </source>
</reference>
<feature type="compositionally biased region" description="Polar residues" evidence="1">
    <location>
        <begin position="50"/>
        <end position="68"/>
    </location>
</feature>
<dbReference type="Proteomes" id="UP000077266">
    <property type="component" value="Unassembled WGS sequence"/>
</dbReference>
<dbReference type="EMBL" id="KV425902">
    <property type="protein sequence ID" value="KZW00212.1"/>
    <property type="molecule type" value="Genomic_DNA"/>
</dbReference>